<organism evidence="2 3">
    <name type="scientific">Algoriphagus taiwanensis</name>
    <dbReference type="NCBI Taxonomy" id="1445656"/>
    <lineage>
        <taxon>Bacteria</taxon>
        <taxon>Pseudomonadati</taxon>
        <taxon>Bacteroidota</taxon>
        <taxon>Cytophagia</taxon>
        <taxon>Cytophagales</taxon>
        <taxon>Cyclobacteriaceae</taxon>
        <taxon>Algoriphagus</taxon>
    </lineage>
</organism>
<accession>A0ABQ6Q6L8</accession>
<evidence type="ECO:0000313" key="2">
    <source>
        <dbReference type="EMBL" id="GMQ35718.1"/>
    </source>
</evidence>
<protein>
    <recommendedName>
        <fullName evidence="1">Glycosyltransferase 2-like domain-containing protein</fullName>
    </recommendedName>
</protein>
<dbReference type="SUPFAM" id="SSF53448">
    <property type="entry name" value="Nucleotide-diphospho-sugar transferases"/>
    <property type="match status" value="1"/>
</dbReference>
<dbReference type="InterPro" id="IPR001173">
    <property type="entry name" value="Glyco_trans_2-like"/>
</dbReference>
<dbReference type="PANTHER" id="PTHR43685">
    <property type="entry name" value="GLYCOSYLTRANSFERASE"/>
    <property type="match status" value="1"/>
</dbReference>
<sequence>MHLTDTQEIKKYLNPSISIIIPFYNSERTLERTIKSVISQDYPKWELILVDDGSTDESVRIANSFLEDKRVSYLYQSNRGVGASRNLGAIKACGDWLIFLDSDDELSPNSLYNFQEAIIQKQDSELICAKVECLESKDSEIKISKTSTFLAGSFCVNRRLFDRLGGYDVQLKFAENTEFYFRILESKAKIYKVDFVSAFYHLQTDSGRKNLAYMTESIELILKKHEHFLSNGIKFLYHQILGVNYLRFRKFRDSRRNFKSALGYRFHPLTLIRLTISWVPPLAKLVYSSSSKST</sequence>
<reference evidence="2 3" key="1">
    <citation type="submission" date="2023-08" db="EMBL/GenBank/DDBJ databases">
        <title>Draft genome sequence of Algoriphagus taiwanensis.</title>
        <authorList>
            <person name="Takatani N."/>
            <person name="Hosokawa M."/>
            <person name="Sawabe T."/>
        </authorList>
    </citation>
    <scope>NUCLEOTIDE SEQUENCE [LARGE SCALE GENOMIC DNA]</scope>
    <source>
        <strain evidence="2 3">JCM 19755</strain>
    </source>
</reference>
<keyword evidence="3" id="KW-1185">Reference proteome</keyword>
<evidence type="ECO:0000313" key="3">
    <source>
        <dbReference type="Proteomes" id="UP001307705"/>
    </source>
</evidence>
<feature type="domain" description="Glycosyltransferase 2-like" evidence="1">
    <location>
        <begin position="18"/>
        <end position="124"/>
    </location>
</feature>
<dbReference type="InterPro" id="IPR029044">
    <property type="entry name" value="Nucleotide-diphossugar_trans"/>
</dbReference>
<evidence type="ECO:0000259" key="1">
    <source>
        <dbReference type="Pfam" id="PF00535"/>
    </source>
</evidence>
<dbReference type="InterPro" id="IPR050834">
    <property type="entry name" value="Glycosyltransf_2"/>
</dbReference>
<gene>
    <name evidence="2" type="ORF">Ataiwa_39910</name>
</gene>
<dbReference type="Proteomes" id="UP001307705">
    <property type="component" value="Unassembled WGS sequence"/>
</dbReference>
<dbReference type="PANTHER" id="PTHR43685:SF2">
    <property type="entry name" value="GLYCOSYLTRANSFERASE 2-LIKE DOMAIN-CONTAINING PROTEIN"/>
    <property type="match status" value="1"/>
</dbReference>
<dbReference type="CDD" id="cd00761">
    <property type="entry name" value="Glyco_tranf_GTA_type"/>
    <property type="match status" value="1"/>
</dbReference>
<dbReference type="Pfam" id="PF00535">
    <property type="entry name" value="Glycos_transf_2"/>
    <property type="match status" value="1"/>
</dbReference>
<comment type="caution">
    <text evidence="2">The sequence shown here is derived from an EMBL/GenBank/DDBJ whole genome shotgun (WGS) entry which is preliminary data.</text>
</comment>
<dbReference type="Gene3D" id="3.90.550.10">
    <property type="entry name" value="Spore Coat Polysaccharide Biosynthesis Protein SpsA, Chain A"/>
    <property type="match status" value="1"/>
</dbReference>
<name>A0ABQ6Q6L8_9BACT</name>
<proteinExistence type="predicted"/>
<dbReference type="EMBL" id="BTPE01000025">
    <property type="protein sequence ID" value="GMQ35718.1"/>
    <property type="molecule type" value="Genomic_DNA"/>
</dbReference>